<accession>A0A2T5HX40</accession>
<name>A0A2T5HX40_9PROT</name>
<evidence type="ECO:0000313" key="5">
    <source>
        <dbReference type="EMBL" id="PTQ76151.1"/>
    </source>
</evidence>
<sequence>MKQLKDSNPTIIARETLRQLATLRIPPTPDNYHKLYNQISGNSEESTNSAIASSVSLESPMENTIVDTVPAWGETIEALLKQLESKHGTLTTAKKKEGVNRVLVKFSKDSKQLHNKLKALIDSWGALTAASQESSTAIEVENAIAQTGADQEGARPKPFAVDSSSSVSHVTDQLLELLAQVLEQVIAVQVNDTGLADQAKVLAHQVRKIEEMAEMERFAGEFKQFCRRFDEYDESGRKLQQGLLNLLNMLMKSTGELLAEDQWVGAQINKLRETISKPLDLQVIEQAEHYLEEITQRQEIIRRNLSEAKLTLKKMVTSLITNIEELSDTTGGYQEKLEQYSEIISKTDDIKELNQLLVQIMEETKQMQKSALNYRNDFLAARAEVSLAQDKINQLETELQEMGEKVHEDHLTGILNRRGLDTAFERETSRSIRHETPLCFALLDIDNFKLLNDTHGHKVGDDALVYLVESVKDTTRPEDVVSRYGGEEFVILLPNTSLEEATQILSRIRRNLTKKFFLHENKRLLITFSAGIAQLQAGESQESVFKRADEALYRAKKGGKNQIIIAD</sequence>
<dbReference type="PANTHER" id="PTHR45138">
    <property type="entry name" value="REGULATORY COMPONENTS OF SENSORY TRANSDUCTION SYSTEM"/>
    <property type="match status" value="1"/>
</dbReference>
<dbReference type="FunFam" id="3.30.70.270:FF:000001">
    <property type="entry name" value="Diguanylate cyclase domain protein"/>
    <property type="match status" value="1"/>
</dbReference>
<dbReference type="InterPro" id="IPR050469">
    <property type="entry name" value="Diguanylate_Cyclase"/>
</dbReference>
<dbReference type="EC" id="2.7.7.65" evidence="1"/>
<dbReference type="Gene3D" id="3.30.70.270">
    <property type="match status" value="1"/>
</dbReference>
<gene>
    <name evidence="5" type="ORF">C8R26_12243</name>
</gene>
<dbReference type="PROSITE" id="PS50887">
    <property type="entry name" value="GGDEF"/>
    <property type="match status" value="1"/>
</dbReference>
<keyword evidence="3" id="KW-0175">Coiled coil</keyword>
<protein>
    <recommendedName>
        <fullName evidence="1">diguanylate cyclase</fullName>
        <ecNumber evidence="1">2.7.7.65</ecNumber>
    </recommendedName>
</protein>
<feature type="domain" description="GGDEF" evidence="4">
    <location>
        <begin position="436"/>
        <end position="567"/>
    </location>
</feature>
<dbReference type="NCBIfam" id="TIGR00254">
    <property type="entry name" value="GGDEF"/>
    <property type="match status" value="1"/>
</dbReference>
<dbReference type="InterPro" id="IPR000160">
    <property type="entry name" value="GGDEF_dom"/>
</dbReference>
<dbReference type="SUPFAM" id="SSF55073">
    <property type="entry name" value="Nucleotide cyclase"/>
    <property type="match status" value="1"/>
</dbReference>
<dbReference type="CDD" id="cd01949">
    <property type="entry name" value="GGDEF"/>
    <property type="match status" value="1"/>
</dbReference>
<evidence type="ECO:0000313" key="6">
    <source>
        <dbReference type="Proteomes" id="UP000244128"/>
    </source>
</evidence>
<comment type="catalytic activity">
    <reaction evidence="2">
        <text>2 GTP = 3',3'-c-di-GMP + 2 diphosphate</text>
        <dbReference type="Rhea" id="RHEA:24898"/>
        <dbReference type="ChEBI" id="CHEBI:33019"/>
        <dbReference type="ChEBI" id="CHEBI:37565"/>
        <dbReference type="ChEBI" id="CHEBI:58805"/>
        <dbReference type="EC" id="2.7.7.65"/>
    </reaction>
</comment>
<dbReference type="AlphaFoldDB" id="A0A2T5HX40"/>
<evidence type="ECO:0000256" key="2">
    <source>
        <dbReference type="ARBA" id="ARBA00034247"/>
    </source>
</evidence>
<proteinExistence type="predicted"/>
<feature type="coiled-coil region" evidence="3">
    <location>
        <begin position="350"/>
        <end position="405"/>
    </location>
</feature>
<dbReference type="GO" id="GO:0052621">
    <property type="term" value="F:diguanylate cyclase activity"/>
    <property type="evidence" value="ECO:0007669"/>
    <property type="project" value="UniProtKB-EC"/>
</dbReference>
<feature type="coiled-coil region" evidence="3">
    <location>
        <begin position="284"/>
        <end position="311"/>
    </location>
</feature>
<organism evidence="5 6">
    <name type="scientific">Nitrosomonas oligotropha</name>
    <dbReference type="NCBI Taxonomy" id="42354"/>
    <lineage>
        <taxon>Bacteria</taxon>
        <taxon>Pseudomonadati</taxon>
        <taxon>Pseudomonadota</taxon>
        <taxon>Betaproteobacteria</taxon>
        <taxon>Nitrosomonadales</taxon>
        <taxon>Nitrosomonadaceae</taxon>
        <taxon>Nitrosomonas</taxon>
    </lineage>
</organism>
<evidence type="ECO:0000256" key="3">
    <source>
        <dbReference type="SAM" id="Coils"/>
    </source>
</evidence>
<dbReference type="InterPro" id="IPR029787">
    <property type="entry name" value="Nucleotide_cyclase"/>
</dbReference>
<dbReference type="SMART" id="SM00267">
    <property type="entry name" value="GGDEF"/>
    <property type="match status" value="1"/>
</dbReference>
<dbReference type="Proteomes" id="UP000244128">
    <property type="component" value="Unassembled WGS sequence"/>
</dbReference>
<dbReference type="PANTHER" id="PTHR45138:SF9">
    <property type="entry name" value="DIGUANYLATE CYCLASE DGCM-RELATED"/>
    <property type="match status" value="1"/>
</dbReference>
<evidence type="ECO:0000259" key="4">
    <source>
        <dbReference type="PROSITE" id="PS50887"/>
    </source>
</evidence>
<dbReference type="EMBL" id="QAOI01000022">
    <property type="protein sequence ID" value="PTQ76151.1"/>
    <property type="molecule type" value="Genomic_DNA"/>
</dbReference>
<dbReference type="Pfam" id="PF00990">
    <property type="entry name" value="GGDEF"/>
    <property type="match status" value="1"/>
</dbReference>
<evidence type="ECO:0000256" key="1">
    <source>
        <dbReference type="ARBA" id="ARBA00012528"/>
    </source>
</evidence>
<dbReference type="InterPro" id="IPR043128">
    <property type="entry name" value="Rev_trsase/Diguanyl_cyclase"/>
</dbReference>
<comment type="caution">
    <text evidence="5">The sequence shown here is derived from an EMBL/GenBank/DDBJ whole genome shotgun (WGS) entry which is preliminary data.</text>
</comment>
<reference evidence="5 6" key="1">
    <citation type="submission" date="2018-04" db="EMBL/GenBank/DDBJ databases">
        <title>Active sludge and wastewater microbial communities from Klosterneuburg, Austria.</title>
        <authorList>
            <person name="Wagner M."/>
        </authorList>
    </citation>
    <scope>NUCLEOTIDE SEQUENCE [LARGE SCALE GENOMIC DNA]</scope>
    <source>
        <strain evidence="5 6">Nm49</strain>
    </source>
</reference>